<keyword evidence="3" id="KW-1185">Reference proteome</keyword>
<gene>
    <name evidence="2" type="ORF">SAMN04488103_12610</name>
</gene>
<name>A0A1H8NYV5_9RHOB</name>
<accession>A0A1H8NYV5</accession>
<sequence length="231" mass="26090">MTLMVPEKEWWTTAELAESGLPDVPNTRQGVDQLVDRHGWRTHPEHCRRRSGRGGGWEYSWRLLPSRAQRKLLAAVAAPKAAKPKQDRAEAWAWYEGLPDSVKLKAVDRLLIIQKVEALEPAIGRDLAVREVARVSGQGARTVWGWLALVEGVRPDDRLPALAPRHRMAASKTPRGKDCDPEFFDRLKSDFLRVEAPSFSTSYRRALRVAVAEGLAVLPERTMRRRLDATC</sequence>
<dbReference type="PROSITE" id="PS51702">
    <property type="entry name" value="HTH_MU"/>
    <property type="match status" value="1"/>
</dbReference>
<dbReference type="InterPro" id="IPR003314">
    <property type="entry name" value="Mu-type_HTH"/>
</dbReference>
<proteinExistence type="predicted"/>
<keyword evidence="2" id="KW-0238">DNA-binding</keyword>
<dbReference type="SUPFAM" id="SSF46689">
    <property type="entry name" value="Homeodomain-like"/>
    <property type="match status" value="1"/>
</dbReference>
<dbReference type="Gene3D" id="1.10.10.10">
    <property type="entry name" value="Winged helix-like DNA-binding domain superfamily/Winged helix DNA-binding domain"/>
    <property type="match status" value="1"/>
</dbReference>
<evidence type="ECO:0000259" key="1">
    <source>
        <dbReference type="PROSITE" id="PS51702"/>
    </source>
</evidence>
<organism evidence="2 3">
    <name type="scientific">Gemmobacter aquatilis</name>
    <dbReference type="NCBI Taxonomy" id="933059"/>
    <lineage>
        <taxon>Bacteria</taxon>
        <taxon>Pseudomonadati</taxon>
        <taxon>Pseudomonadota</taxon>
        <taxon>Alphaproteobacteria</taxon>
        <taxon>Rhodobacterales</taxon>
        <taxon>Paracoccaceae</taxon>
        <taxon>Gemmobacter</taxon>
    </lineage>
</organism>
<reference evidence="2 3" key="1">
    <citation type="submission" date="2016-10" db="EMBL/GenBank/DDBJ databases">
        <authorList>
            <person name="de Groot N.N."/>
        </authorList>
    </citation>
    <scope>NUCLEOTIDE SEQUENCE [LARGE SCALE GENOMIC DNA]</scope>
    <source>
        <strain evidence="2 3">DSM 3857</strain>
    </source>
</reference>
<protein>
    <submittedName>
        <fullName evidence="2">Mu DNA-binding domain-containing protein</fullName>
    </submittedName>
</protein>
<dbReference type="AlphaFoldDB" id="A0A1H8NYV5"/>
<dbReference type="STRING" id="933059.SAMN04488103_12610"/>
<evidence type="ECO:0000313" key="2">
    <source>
        <dbReference type="EMBL" id="SEO34782.1"/>
    </source>
</evidence>
<evidence type="ECO:0000313" key="3">
    <source>
        <dbReference type="Proteomes" id="UP000198761"/>
    </source>
</evidence>
<dbReference type="EMBL" id="FOCE01000026">
    <property type="protein sequence ID" value="SEO34782.1"/>
    <property type="molecule type" value="Genomic_DNA"/>
</dbReference>
<dbReference type="Pfam" id="PF09039">
    <property type="entry name" value="HTH_Tnp_Mu_2"/>
    <property type="match status" value="1"/>
</dbReference>
<dbReference type="SUPFAM" id="SSF46955">
    <property type="entry name" value="Putative DNA-binding domain"/>
    <property type="match status" value="1"/>
</dbReference>
<dbReference type="RefSeq" id="WP_091303857.1">
    <property type="nucleotide sequence ID" value="NZ_FOCE01000026.1"/>
</dbReference>
<dbReference type="OrthoDB" id="5287589at2"/>
<dbReference type="GO" id="GO:0003677">
    <property type="term" value="F:DNA binding"/>
    <property type="evidence" value="ECO:0007669"/>
    <property type="project" value="UniProtKB-KW"/>
</dbReference>
<feature type="domain" description="HTH Mu-type" evidence="1">
    <location>
        <begin position="9"/>
        <end position="80"/>
    </location>
</feature>
<dbReference type="InterPro" id="IPR009061">
    <property type="entry name" value="DNA-bd_dom_put_sf"/>
</dbReference>
<dbReference type="InterPro" id="IPR009057">
    <property type="entry name" value="Homeodomain-like_sf"/>
</dbReference>
<dbReference type="InterPro" id="IPR036388">
    <property type="entry name" value="WH-like_DNA-bd_sf"/>
</dbReference>
<dbReference type="Pfam" id="PF02316">
    <property type="entry name" value="HTH_Tnp_Mu_1"/>
    <property type="match status" value="1"/>
</dbReference>
<dbReference type="InterPro" id="IPR015126">
    <property type="entry name" value="Mu_I-gamma"/>
</dbReference>
<dbReference type="Gene3D" id="1.10.10.60">
    <property type="entry name" value="Homeodomain-like"/>
    <property type="match status" value="2"/>
</dbReference>
<dbReference type="Proteomes" id="UP000198761">
    <property type="component" value="Unassembled WGS sequence"/>
</dbReference>